<gene>
    <name evidence="1" type="ORF">K458DRAFT_267526</name>
</gene>
<feature type="non-terminal residue" evidence="1">
    <location>
        <position position="1"/>
    </location>
</feature>
<organism evidence="1 2">
    <name type="scientific">Lentithecium fluviatile CBS 122367</name>
    <dbReference type="NCBI Taxonomy" id="1168545"/>
    <lineage>
        <taxon>Eukaryota</taxon>
        <taxon>Fungi</taxon>
        <taxon>Dikarya</taxon>
        <taxon>Ascomycota</taxon>
        <taxon>Pezizomycotina</taxon>
        <taxon>Dothideomycetes</taxon>
        <taxon>Pleosporomycetidae</taxon>
        <taxon>Pleosporales</taxon>
        <taxon>Massarineae</taxon>
        <taxon>Lentitheciaceae</taxon>
        <taxon>Lentithecium</taxon>
    </lineage>
</organism>
<reference evidence="1" key="1">
    <citation type="journal article" date="2020" name="Stud. Mycol.">
        <title>101 Dothideomycetes genomes: a test case for predicting lifestyles and emergence of pathogens.</title>
        <authorList>
            <person name="Haridas S."/>
            <person name="Albert R."/>
            <person name="Binder M."/>
            <person name="Bloem J."/>
            <person name="Labutti K."/>
            <person name="Salamov A."/>
            <person name="Andreopoulos B."/>
            <person name="Baker S."/>
            <person name="Barry K."/>
            <person name="Bills G."/>
            <person name="Bluhm B."/>
            <person name="Cannon C."/>
            <person name="Castanera R."/>
            <person name="Culley D."/>
            <person name="Daum C."/>
            <person name="Ezra D."/>
            <person name="Gonzalez J."/>
            <person name="Henrissat B."/>
            <person name="Kuo A."/>
            <person name="Liang C."/>
            <person name="Lipzen A."/>
            <person name="Lutzoni F."/>
            <person name="Magnuson J."/>
            <person name="Mondo S."/>
            <person name="Nolan M."/>
            <person name="Ohm R."/>
            <person name="Pangilinan J."/>
            <person name="Park H.-J."/>
            <person name="Ramirez L."/>
            <person name="Alfaro M."/>
            <person name="Sun H."/>
            <person name="Tritt A."/>
            <person name="Yoshinaga Y."/>
            <person name="Zwiers L.-H."/>
            <person name="Turgeon B."/>
            <person name="Goodwin S."/>
            <person name="Spatafora J."/>
            <person name="Crous P."/>
            <person name="Grigoriev I."/>
        </authorList>
    </citation>
    <scope>NUCLEOTIDE SEQUENCE</scope>
    <source>
        <strain evidence="1">CBS 122367</strain>
    </source>
</reference>
<evidence type="ECO:0000313" key="2">
    <source>
        <dbReference type="Proteomes" id="UP000799291"/>
    </source>
</evidence>
<keyword evidence="2" id="KW-1185">Reference proteome</keyword>
<accession>A0A6G1J3A6</accession>
<evidence type="ECO:0000313" key="1">
    <source>
        <dbReference type="EMBL" id="KAF2684888.1"/>
    </source>
</evidence>
<sequence>IPNSITIPTECKTCPYNLCPNTKVYDWENSGMNLTCWSAGSDIAGDTTWLKTTDNCYVTQYDIEEYADTEDLPYCGYIEPEWTHASARTKYYSECYYEPYIEGVPIKNYKYNINLDLTCAPRIGTDNSVLRDRKWYKTNSNCYVHETTLDRVRDESDLDDCGPLYLNAHPTDHLPEPTSTTEPAFPPPTSTLNRRFLYTTTIGEEYVNCTTSSVASDRAHGIRRVYEFNQTVTPQCGTMSEGSI</sequence>
<proteinExistence type="predicted"/>
<protein>
    <submittedName>
        <fullName evidence="1">Uncharacterized protein</fullName>
    </submittedName>
</protein>
<dbReference type="EMBL" id="MU005580">
    <property type="protein sequence ID" value="KAF2684888.1"/>
    <property type="molecule type" value="Genomic_DNA"/>
</dbReference>
<feature type="non-terminal residue" evidence="1">
    <location>
        <position position="244"/>
    </location>
</feature>
<dbReference type="AlphaFoldDB" id="A0A6G1J3A6"/>
<name>A0A6G1J3A6_9PLEO</name>
<dbReference type="OrthoDB" id="5358886at2759"/>
<dbReference type="Proteomes" id="UP000799291">
    <property type="component" value="Unassembled WGS sequence"/>
</dbReference>